<accession>A0A562V0W4</accession>
<feature type="compositionally biased region" description="Basic residues" evidence="1">
    <location>
        <begin position="1"/>
        <end position="12"/>
    </location>
</feature>
<proteinExistence type="predicted"/>
<dbReference type="AlphaFoldDB" id="A0A562V0W4"/>
<evidence type="ECO:0000256" key="1">
    <source>
        <dbReference type="SAM" id="MobiDB-lite"/>
    </source>
</evidence>
<keyword evidence="3" id="KW-1185">Reference proteome</keyword>
<gene>
    <name evidence="2" type="ORF">LX16_2264</name>
</gene>
<dbReference type="Proteomes" id="UP000321617">
    <property type="component" value="Unassembled WGS sequence"/>
</dbReference>
<reference evidence="2 3" key="1">
    <citation type="journal article" date="2013" name="Stand. Genomic Sci.">
        <title>Genomic Encyclopedia of Type Strains, Phase I: The one thousand microbial genomes (KMG-I) project.</title>
        <authorList>
            <person name="Kyrpides N.C."/>
            <person name="Woyke T."/>
            <person name="Eisen J.A."/>
            <person name="Garrity G."/>
            <person name="Lilburn T.G."/>
            <person name="Beck B.J."/>
            <person name="Whitman W.B."/>
            <person name="Hugenholtz P."/>
            <person name="Klenk H.P."/>
        </authorList>
    </citation>
    <scope>NUCLEOTIDE SEQUENCE [LARGE SCALE GENOMIC DNA]</scope>
    <source>
        <strain evidence="2 3">DSM 45044</strain>
    </source>
</reference>
<dbReference type="EMBL" id="VLLL01000006">
    <property type="protein sequence ID" value="TWJ11539.1"/>
    <property type="molecule type" value="Genomic_DNA"/>
</dbReference>
<comment type="caution">
    <text evidence="2">The sequence shown here is derived from an EMBL/GenBank/DDBJ whole genome shotgun (WGS) entry which is preliminary data.</text>
</comment>
<protein>
    <submittedName>
        <fullName evidence="2">Uncharacterized protein</fullName>
    </submittedName>
</protein>
<feature type="compositionally biased region" description="Basic and acidic residues" evidence="1">
    <location>
        <begin position="30"/>
        <end position="42"/>
    </location>
</feature>
<evidence type="ECO:0000313" key="2">
    <source>
        <dbReference type="EMBL" id="TWJ11539.1"/>
    </source>
</evidence>
<evidence type="ECO:0000313" key="3">
    <source>
        <dbReference type="Proteomes" id="UP000321617"/>
    </source>
</evidence>
<dbReference type="RefSeq" id="WP_280176803.1">
    <property type="nucleotide sequence ID" value="NZ_BAABIJ010000002.1"/>
</dbReference>
<sequence length="42" mass="4783">MAKYIGRHRRDRIARADKTSPAARPTQPRRSSEEREPVAAGH</sequence>
<feature type="region of interest" description="Disordered" evidence="1">
    <location>
        <begin position="1"/>
        <end position="42"/>
    </location>
</feature>
<organism evidence="2 3">
    <name type="scientific">Stackebrandtia albiflava</name>
    <dbReference type="NCBI Taxonomy" id="406432"/>
    <lineage>
        <taxon>Bacteria</taxon>
        <taxon>Bacillati</taxon>
        <taxon>Actinomycetota</taxon>
        <taxon>Actinomycetes</taxon>
        <taxon>Glycomycetales</taxon>
        <taxon>Glycomycetaceae</taxon>
        <taxon>Stackebrandtia</taxon>
    </lineage>
</organism>
<name>A0A562V0W4_9ACTN</name>